<sequence length="223" mass="23084">MKAPSFLALLAASLLFVGPVQAHGDEKHGEEASAAPAATNGDAHDEAAMAQMGETADAGESSGAHDEAGAAHDEAGGHADEGETGVMAVLKKLHPATIHFPIALFLMAAATELFVMRRKGAGLESAVRVLVYGGAAGAVIAALFGWFHTGLWFGGDTVMQVHRWNGLLIAVLGIAMAYLASRPSQSRAWLRTAIFSMAALILVQGFLGGELAHGPNHLGISWL</sequence>
<keyword evidence="2" id="KW-0812">Transmembrane</keyword>
<protein>
    <recommendedName>
        <fullName evidence="4">DUF2231 domain-containing protein</fullName>
    </recommendedName>
</protein>
<feature type="transmembrane region" description="Helical" evidence="2">
    <location>
        <begin position="127"/>
        <end position="149"/>
    </location>
</feature>
<reference evidence="5 6" key="1">
    <citation type="submission" date="2018-08" db="EMBL/GenBank/DDBJ databases">
        <title>Erythrobacter zhengii sp.nov., a bacterium isolated from deep-sea sediment.</title>
        <authorList>
            <person name="Fang C."/>
            <person name="Wu Y.-H."/>
            <person name="Sun C."/>
            <person name="Wang H."/>
            <person name="Cheng H."/>
            <person name="Meng F.-X."/>
            <person name="Wang C.-S."/>
            <person name="Xu X.-W."/>
        </authorList>
    </citation>
    <scope>NUCLEOTIDE SEQUENCE [LARGE SCALE GENOMIC DNA]</scope>
    <source>
        <strain evidence="5 6">CCTCC AB 2015396</strain>
    </source>
</reference>
<organism evidence="5 6">
    <name type="scientific">Aurantiacibacter xanthus</name>
    <dbReference type="NCBI Taxonomy" id="1784712"/>
    <lineage>
        <taxon>Bacteria</taxon>
        <taxon>Pseudomonadati</taxon>
        <taxon>Pseudomonadota</taxon>
        <taxon>Alphaproteobacteria</taxon>
        <taxon>Sphingomonadales</taxon>
        <taxon>Erythrobacteraceae</taxon>
        <taxon>Aurantiacibacter</taxon>
    </lineage>
</organism>
<dbReference type="OrthoDB" id="7500556at2"/>
<evidence type="ECO:0000313" key="6">
    <source>
        <dbReference type="Proteomes" id="UP000265366"/>
    </source>
</evidence>
<dbReference type="Pfam" id="PF09990">
    <property type="entry name" value="DUF2231"/>
    <property type="match status" value="1"/>
</dbReference>
<evidence type="ECO:0000313" key="5">
    <source>
        <dbReference type="EMBL" id="RIV79126.1"/>
    </source>
</evidence>
<feature type="domain" description="DUF2231" evidence="4">
    <location>
        <begin position="93"/>
        <end position="212"/>
    </location>
</feature>
<gene>
    <name evidence="5" type="ORF">D2V17_20865</name>
</gene>
<evidence type="ECO:0000256" key="1">
    <source>
        <dbReference type="SAM" id="MobiDB-lite"/>
    </source>
</evidence>
<keyword evidence="6" id="KW-1185">Reference proteome</keyword>
<keyword evidence="2" id="KW-0472">Membrane</keyword>
<dbReference type="RefSeq" id="WP_119595045.1">
    <property type="nucleotide sequence ID" value="NZ_QXFM01000146.1"/>
</dbReference>
<dbReference type="Proteomes" id="UP000265366">
    <property type="component" value="Unassembled WGS sequence"/>
</dbReference>
<dbReference type="InterPro" id="IPR019251">
    <property type="entry name" value="DUF2231_TM"/>
</dbReference>
<keyword evidence="2" id="KW-1133">Transmembrane helix</keyword>
<proteinExistence type="predicted"/>
<evidence type="ECO:0000256" key="2">
    <source>
        <dbReference type="SAM" id="Phobius"/>
    </source>
</evidence>
<evidence type="ECO:0000259" key="4">
    <source>
        <dbReference type="Pfam" id="PF09990"/>
    </source>
</evidence>
<dbReference type="EMBL" id="QXFM01000146">
    <property type="protein sequence ID" value="RIV79126.1"/>
    <property type="molecule type" value="Genomic_DNA"/>
</dbReference>
<evidence type="ECO:0000256" key="3">
    <source>
        <dbReference type="SAM" id="SignalP"/>
    </source>
</evidence>
<keyword evidence="3" id="KW-0732">Signal</keyword>
<feature type="transmembrane region" description="Helical" evidence="2">
    <location>
        <begin position="96"/>
        <end position="115"/>
    </location>
</feature>
<feature type="transmembrane region" description="Helical" evidence="2">
    <location>
        <begin position="161"/>
        <end position="181"/>
    </location>
</feature>
<feature type="region of interest" description="Disordered" evidence="1">
    <location>
        <begin position="53"/>
        <end position="78"/>
    </location>
</feature>
<comment type="caution">
    <text evidence="5">The sequence shown here is derived from an EMBL/GenBank/DDBJ whole genome shotgun (WGS) entry which is preliminary data.</text>
</comment>
<accession>A0A3A1P0H3</accession>
<dbReference type="AlphaFoldDB" id="A0A3A1P0H3"/>
<name>A0A3A1P0H3_9SPHN</name>
<feature type="signal peptide" evidence="3">
    <location>
        <begin position="1"/>
        <end position="22"/>
    </location>
</feature>
<feature type="chain" id="PRO_5017353863" description="DUF2231 domain-containing protein" evidence="3">
    <location>
        <begin position="23"/>
        <end position="223"/>
    </location>
</feature>
<feature type="compositionally biased region" description="Basic and acidic residues" evidence="1">
    <location>
        <begin position="63"/>
        <end position="78"/>
    </location>
</feature>
<feature type="transmembrane region" description="Helical" evidence="2">
    <location>
        <begin position="188"/>
        <end position="207"/>
    </location>
</feature>